<evidence type="ECO:0000313" key="1">
    <source>
        <dbReference type="EMBL" id="PSJ18653.1"/>
    </source>
</evidence>
<name>A0A2P7NYT8_9PROT</name>
<evidence type="ECO:0000313" key="2">
    <source>
        <dbReference type="Proteomes" id="UP000241912"/>
    </source>
</evidence>
<dbReference type="EMBL" id="PXXU01000004">
    <property type="protein sequence ID" value="PSJ18653.1"/>
    <property type="molecule type" value="Genomic_DNA"/>
</dbReference>
<proteinExistence type="predicted"/>
<dbReference type="AlphaFoldDB" id="A0A2P7NYT8"/>
<dbReference type="Pfam" id="PF13689">
    <property type="entry name" value="DUF4154"/>
    <property type="match status" value="1"/>
</dbReference>
<dbReference type="Proteomes" id="UP000241912">
    <property type="component" value="Unassembled WGS sequence"/>
</dbReference>
<reference evidence="1 2" key="1">
    <citation type="submission" date="2018-03" db="EMBL/GenBank/DDBJ databases">
        <title>Draft genome of Nitrosomonas supralitoralis APG5.</title>
        <authorList>
            <person name="Urakawa H."/>
            <person name="Lopez J.V."/>
        </authorList>
    </citation>
    <scope>NUCLEOTIDE SEQUENCE [LARGE SCALE GENOMIC DNA]</scope>
    <source>
        <strain evidence="1 2">APG5</strain>
    </source>
</reference>
<dbReference type="InterPro" id="IPR025293">
    <property type="entry name" value="YfiR/HmsC-like"/>
</dbReference>
<sequence length="191" mass="21367">MQFFNLLIKLPATFVNRCVCYTIAALWLGFSLSISHSVAKADSPLEYQVKAAFIYNFIAFTHWPDNTNQVILLCVFGEDHFGNEIDKLQNRSIDKRHINVVRISDPDQLKQCQAIFFSKSVSNNLASILNSLPNEPILTLADTPNAASKGIAINMSLMNQKIVFEINLAIARKSGLDFSSKLLQLAAKVYQ</sequence>
<comment type="caution">
    <text evidence="1">The sequence shown here is derived from an EMBL/GenBank/DDBJ whole genome shotgun (WGS) entry which is preliminary data.</text>
</comment>
<keyword evidence="2" id="KW-1185">Reference proteome</keyword>
<dbReference type="OrthoDB" id="8527941at2"/>
<gene>
    <name evidence="1" type="ORF">C7H79_02060</name>
</gene>
<accession>A0A2P7NYT8</accession>
<organism evidence="1 2">
    <name type="scientific">Nitrosomonas supralitoralis</name>
    <dbReference type="NCBI Taxonomy" id="2116706"/>
    <lineage>
        <taxon>Bacteria</taxon>
        <taxon>Pseudomonadati</taxon>
        <taxon>Pseudomonadota</taxon>
        <taxon>Betaproteobacteria</taxon>
        <taxon>Nitrosomonadales</taxon>
        <taxon>Nitrosomonadaceae</taxon>
        <taxon>Nitrosomonas</taxon>
    </lineage>
</organism>
<protein>
    <submittedName>
        <fullName evidence="1">DUF4154 domain-containing protein</fullName>
    </submittedName>
</protein>